<evidence type="ECO:0000313" key="2">
    <source>
        <dbReference type="Proteomes" id="UP001055117"/>
    </source>
</evidence>
<evidence type="ECO:0000313" key="1">
    <source>
        <dbReference type="EMBL" id="GJD45618.1"/>
    </source>
</evidence>
<accession>A0ABQ4QK49</accession>
<organism evidence="1 2">
    <name type="scientific">Methylobacterium cerastii</name>
    <dbReference type="NCBI Taxonomy" id="932741"/>
    <lineage>
        <taxon>Bacteria</taxon>
        <taxon>Pseudomonadati</taxon>
        <taxon>Pseudomonadota</taxon>
        <taxon>Alphaproteobacteria</taxon>
        <taxon>Hyphomicrobiales</taxon>
        <taxon>Methylobacteriaceae</taxon>
        <taxon>Methylobacterium</taxon>
    </lineage>
</organism>
<sequence length="74" mass="7868">MVEGGAEAVHPHSFSCLVEIMQVTRVILASAPRQVVAVAPAMGLEAAAEVAQVDRLLFLVPEAHSLNRLGRYSS</sequence>
<comment type="caution">
    <text evidence="1">The sequence shown here is derived from an EMBL/GenBank/DDBJ whole genome shotgun (WGS) entry which is preliminary data.</text>
</comment>
<dbReference type="Proteomes" id="UP001055117">
    <property type="component" value="Unassembled WGS sequence"/>
</dbReference>
<protein>
    <submittedName>
        <fullName evidence="1">Uncharacterized protein</fullName>
    </submittedName>
</protein>
<name>A0ABQ4QK49_9HYPH</name>
<keyword evidence="2" id="KW-1185">Reference proteome</keyword>
<gene>
    <name evidence="1" type="ORF">AFCDBAGC_3492</name>
</gene>
<proteinExistence type="predicted"/>
<dbReference type="EMBL" id="BPQG01000053">
    <property type="protein sequence ID" value="GJD45618.1"/>
    <property type="molecule type" value="Genomic_DNA"/>
</dbReference>
<reference evidence="1 2" key="1">
    <citation type="journal article" date="2021" name="Front. Microbiol.">
        <title>Comprehensive Comparative Genomics and Phenotyping of Methylobacterium Species.</title>
        <authorList>
            <person name="Alessa O."/>
            <person name="Ogura Y."/>
            <person name="Fujitani Y."/>
            <person name="Takami H."/>
            <person name="Hayashi T."/>
            <person name="Sahin N."/>
            <person name="Tani A."/>
        </authorList>
    </citation>
    <scope>NUCLEOTIDE SEQUENCE [LARGE SCALE GENOMIC DNA]</scope>
    <source>
        <strain evidence="1 2">DSM 23679</strain>
    </source>
</reference>